<proteinExistence type="inferred from homology"/>
<evidence type="ECO:0000256" key="1">
    <source>
        <dbReference type="ARBA" id="ARBA00004651"/>
    </source>
</evidence>
<dbReference type="Pfam" id="PF00528">
    <property type="entry name" value="BPD_transp_1"/>
    <property type="match status" value="1"/>
</dbReference>
<dbReference type="PANTHER" id="PTHR43005">
    <property type="entry name" value="BLR7065 PROTEIN"/>
    <property type="match status" value="1"/>
</dbReference>
<comment type="subcellular location">
    <subcellularLocation>
        <location evidence="1 7">Cell membrane</location>
        <topology evidence="1 7">Multi-pass membrane protein</topology>
    </subcellularLocation>
</comment>
<keyword evidence="2 7" id="KW-0813">Transport</keyword>
<organism evidence="10 11">
    <name type="scientific">Litorihabitans aurantiacus</name>
    <dbReference type="NCBI Taxonomy" id="1930061"/>
    <lineage>
        <taxon>Bacteria</taxon>
        <taxon>Bacillati</taxon>
        <taxon>Actinomycetota</taxon>
        <taxon>Actinomycetes</taxon>
        <taxon>Micrococcales</taxon>
        <taxon>Beutenbergiaceae</taxon>
        <taxon>Litorihabitans</taxon>
    </lineage>
</organism>
<keyword evidence="4 7" id="KW-0812">Transmembrane</keyword>
<comment type="caution">
    <text evidence="10">The sequence shown here is derived from an EMBL/GenBank/DDBJ whole genome shotgun (WGS) entry which is preliminary data.</text>
</comment>
<evidence type="ECO:0000313" key="11">
    <source>
        <dbReference type="Proteomes" id="UP001157161"/>
    </source>
</evidence>
<dbReference type="AlphaFoldDB" id="A0AA38CU86"/>
<feature type="compositionally biased region" description="Pro residues" evidence="8">
    <location>
        <begin position="9"/>
        <end position="20"/>
    </location>
</feature>
<dbReference type="GO" id="GO:0055085">
    <property type="term" value="P:transmembrane transport"/>
    <property type="evidence" value="ECO:0007669"/>
    <property type="project" value="InterPro"/>
</dbReference>
<dbReference type="Gene3D" id="1.10.3720.10">
    <property type="entry name" value="MetI-like"/>
    <property type="match status" value="1"/>
</dbReference>
<evidence type="ECO:0000256" key="8">
    <source>
        <dbReference type="SAM" id="MobiDB-lite"/>
    </source>
</evidence>
<dbReference type="SUPFAM" id="SSF161098">
    <property type="entry name" value="MetI-like"/>
    <property type="match status" value="1"/>
</dbReference>
<sequence length="321" mass="35428">MSATTTRPIPAPNPLPTPGPERPRTGPRTRRWWRTSLTAYGYMSPTLLVMLVMMAVPVVMVFTYSTLSNVIMVRDPEFVGLENYATLLGDPIFRKALGQTGVFTVTSVALHLLLGLAFAMMLNSGLLPRLAASLFRVIYILPWVFTASIVVILWQLLLNPNGVINYVLETLNLISTKVEWFSNPDLALGSVIFINVWAGYPFFMISLLAGLQGIPSDLYEAAAIDGAGWRAKFFSITIPQLTPIILAMAMLDFIWNLQQFPIIFLATGGGPLNATETIATYTYNLAFSKRQFALASASGVILFLISAIVALFYVRHQKARD</sequence>
<protein>
    <submittedName>
        <fullName evidence="10">Sugar ABC transporter permease</fullName>
    </submittedName>
</protein>
<name>A0AA38CU86_9MICO</name>
<dbReference type="CDD" id="cd06261">
    <property type="entry name" value="TM_PBP2"/>
    <property type="match status" value="1"/>
</dbReference>
<feature type="transmembrane region" description="Helical" evidence="7">
    <location>
        <begin position="40"/>
        <end position="64"/>
    </location>
</feature>
<accession>A0AA38CU86</accession>
<feature type="domain" description="ABC transmembrane type-1" evidence="9">
    <location>
        <begin position="97"/>
        <end position="313"/>
    </location>
</feature>
<evidence type="ECO:0000313" key="10">
    <source>
        <dbReference type="EMBL" id="GMA33206.1"/>
    </source>
</evidence>
<evidence type="ECO:0000256" key="6">
    <source>
        <dbReference type="ARBA" id="ARBA00023136"/>
    </source>
</evidence>
<keyword evidence="3" id="KW-1003">Cell membrane</keyword>
<evidence type="ECO:0000256" key="5">
    <source>
        <dbReference type="ARBA" id="ARBA00022989"/>
    </source>
</evidence>
<evidence type="ECO:0000256" key="3">
    <source>
        <dbReference type="ARBA" id="ARBA00022475"/>
    </source>
</evidence>
<gene>
    <name evidence="10" type="ORF">GCM10025875_31980</name>
</gene>
<reference evidence="10" key="2">
    <citation type="submission" date="2023-02" db="EMBL/GenBank/DDBJ databases">
        <authorList>
            <person name="Sun Q."/>
            <person name="Mori K."/>
        </authorList>
    </citation>
    <scope>NUCLEOTIDE SEQUENCE</scope>
    <source>
        <strain evidence="10">NBRC 112290</strain>
    </source>
</reference>
<dbReference type="RefSeq" id="WP_284251875.1">
    <property type="nucleotide sequence ID" value="NZ_BSUM01000001.1"/>
</dbReference>
<reference evidence="10" key="1">
    <citation type="journal article" date="2014" name="Int. J. Syst. Evol. Microbiol.">
        <title>Complete genome sequence of Corynebacterium casei LMG S-19264T (=DSM 44701T), isolated from a smear-ripened cheese.</title>
        <authorList>
            <consortium name="US DOE Joint Genome Institute (JGI-PGF)"/>
            <person name="Walter F."/>
            <person name="Albersmeier A."/>
            <person name="Kalinowski J."/>
            <person name="Ruckert C."/>
        </authorList>
    </citation>
    <scope>NUCLEOTIDE SEQUENCE</scope>
    <source>
        <strain evidence="10">NBRC 112290</strain>
    </source>
</reference>
<feature type="transmembrane region" description="Helical" evidence="7">
    <location>
        <begin position="233"/>
        <end position="255"/>
    </location>
</feature>
<keyword evidence="6 7" id="KW-0472">Membrane</keyword>
<dbReference type="InterPro" id="IPR035906">
    <property type="entry name" value="MetI-like_sf"/>
</dbReference>
<feature type="transmembrane region" description="Helical" evidence="7">
    <location>
        <begin position="186"/>
        <end position="212"/>
    </location>
</feature>
<evidence type="ECO:0000256" key="4">
    <source>
        <dbReference type="ARBA" id="ARBA00022692"/>
    </source>
</evidence>
<dbReference type="Proteomes" id="UP001157161">
    <property type="component" value="Unassembled WGS sequence"/>
</dbReference>
<feature type="transmembrane region" description="Helical" evidence="7">
    <location>
        <begin position="101"/>
        <end position="122"/>
    </location>
</feature>
<keyword evidence="5 7" id="KW-1133">Transmembrane helix</keyword>
<feature type="region of interest" description="Disordered" evidence="8">
    <location>
        <begin position="1"/>
        <end position="28"/>
    </location>
</feature>
<evidence type="ECO:0000256" key="7">
    <source>
        <dbReference type="RuleBase" id="RU363032"/>
    </source>
</evidence>
<dbReference type="InterPro" id="IPR000515">
    <property type="entry name" value="MetI-like"/>
</dbReference>
<evidence type="ECO:0000259" key="9">
    <source>
        <dbReference type="PROSITE" id="PS50928"/>
    </source>
</evidence>
<evidence type="ECO:0000256" key="2">
    <source>
        <dbReference type="ARBA" id="ARBA00022448"/>
    </source>
</evidence>
<dbReference type="GO" id="GO:0005886">
    <property type="term" value="C:plasma membrane"/>
    <property type="evidence" value="ECO:0007669"/>
    <property type="project" value="UniProtKB-SubCell"/>
</dbReference>
<feature type="transmembrane region" description="Helical" evidence="7">
    <location>
        <begin position="292"/>
        <end position="314"/>
    </location>
</feature>
<dbReference type="PANTHER" id="PTHR43005:SF1">
    <property type="entry name" value="SPERMIDINE_PUTRESCINE TRANSPORT SYSTEM PERMEASE PROTEIN"/>
    <property type="match status" value="1"/>
</dbReference>
<keyword evidence="11" id="KW-1185">Reference proteome</keyword>
<dbReference type="PROSITE" id="PS50928">
    <property type="entry name" value="ABC_TM1"/>
    <property type="match status" value="1"/>
</dbReference>
<dbReference type="EMBL" id="BSUM01000001">
    <property type="protein sequence ID" value="GMA33206.1"/>
    <property type="molecule type" value="Genomic_DNA"/>
</dbReference>
<feature type="transmembrane region" description="Helical" evidence="7">
    <location>
        <begin position="134"/>
        <end position="157"/>
    </location>
</feature>
<comment type="similarity">
    <text evidence="7">Belongs to the binding-protein-dependent transport system permease family.</text>
</comment>